<evidence type="ECO:0000256" key="1">
    <source>
        <dbReference type="SAM" id="MobiDB-lite"/>
    </source>
</evidence>
<feature type="region of interest" description="Disordered" evidence="1">
    <location>
        <begin position="1"/>
        <end position="32"/>
    </location>
</feature>
<gene>
    <name evidence="4" type="ORF">J2S59_002530</name>
</gene>
<dbReference type="SUPFAM" id="SSF56300">
    <property type="entry name" value="Metallo-dependent phosphatases"/>
    <property type="match status" value="1"/>
</dbReference>
<dbReference type="Gene3D" id="3.60.21.70">
    <property type="entry name" value="PhoD-like phosphatase"/>
    <property type="match status" value="1"/>
</dbReference>
<comment type="caution">
    <text evidence="4">The sequence shown here is derived from an EMBL/GenBank/DDBJ whole genome shotgun (WGS) entry which is preliminary data.</text>
</comment>
<dbReference type="Pfam" id="PF16655">
    <property type="entry name" value="PhoD_N"/>
    <property type="match status" value="1"/>
</dbReference>
<dbReference type="PROSITE" id="PS51318">
    <property type="entry name" value="TAT"/>
    <property type="match status" value="1"/>
</dbReference>
<dbReference type="CDD" id="cd07389">
    <property type="entry name" value="MPP_PhoD"/>
    <property type="match status" value="1"/>
</dbReference>
<evidence type="ECO:0000313" key="5">
    <source>
        <dbReference type="Proteomes" id="UP001240447"/>
    </source>
</evidence>
<feature type="domain" description="Phospholipase D N-terminal" evidence="3">
    <location>
        <begin position="70"/>
        <end position="166"/>
    </location>
</feature>
<dbReference type="GO" id="GO:0004035">
    <property type="term" value="F:alkaline phosphatase activity"/>
    <property type="evidence" value="ECO:0007669"/>
    <property type="project" value="UniProtKB-EC"/>
</dbReference>
<accession>A0ABT9NQY2</accession>
<organism evidence="4 5">
    <name type="scientific">Nocardioides massiliensis</name>
    <dbReference type="NCBI Taxonomy" id="1325935"/>
    <lineage>
        <taxon>Bacteria</taxon>
        <taxon>Bacillati</taxon>
        <taxon>Actinomycetota</taxon>
        <taxon>Actinomycetes</taxon>
        <taxon>Propionibacteriales</taxon>
        <taxon>Nocardioidaceae</taxon>
        <taxon>Nocardioides</taxon>
    </lineage>
</organism>
<evidence type="ECO:0000259" key="2">
    <source>
        <dbReference type="Pfam" id="PF09423"/>
    </source>
</evidence>
<proteinExistence type="predicted"/>
<dbReference type="Pfam" id="PF09423">
    <property type="entry name" value="PhoD"/>
    <property type="match status" value="1"/>
</dbReference>
<keyword evidence="5" id="KW-1185">Reference proteome</keyword>
<dbReference type="Gene3D" id="2.60.40.380">
    <property type="entry name" value="Purple acid phosphatase-like, N-terminal"/>
    <property type="match status" value="1"/>
</dbReference>
<feature type="domain" description="PhoD-like phosphatase metallophosphatase" evidence="2">
    <location>
        <begin position="179"/>
        <end position="552"/>
    </location>
</feature>
<dbReference type="InterPro" id="IPR032093">
    <property type="entry name" value="PhoD_N"/>
</dbReference>
<evidence type="ECO:0000313" key="4">
    <source>
        <dbReference type="EMBL" id="MDP9822721.1"/>
    </source>
</evidence>
<dbReference type="InterPro" id="IPR006311">
    <property type="entry name" value="TAT_signal"/>
</dbReference>
<protein>
    <submittedName>
        <fullName evidence="4">Alkaline phosphatase D</fullName>
        <ecNumber evidence="4">3.1.3.1</ecNumber>
    </submittedName>
</protein>
<name>A0ABT9NQY2_9ACTN</name>
<reference evidence="4 5" key="1">
    <citation type="submission" date="2023-07" db="EMBL/GenBank/DDBJ databases">
        <title>Sequencing the genomes of 1000 actinobacteria strains.</title>
        <authorList>
            <person name="Klenk H.-P."/>
        </authorList>
    </citation>
    <scope>NUCLEOTIDE SEQUENCE [LARGE SCALE GENOMIC DNA]</scope>
    <source>
        <strain evidence="4 5">GD13</strain>
    </source>
</reference>
<dbReference type="EMBL" id="JAUSQM010000001">
    <property type="protein sequence ID" value="MDP9822721.1"/>
    <property type="molecule type" value="Genomic_DNA"/>
</dbReference>
<dbReference type="RefSeq" id="WP_246360274.1">
    <property type="nucleotide sequence ID" value="NZ_CCXJ01000247.1"/>
</dbReference>
<dbReference type="InterPro" id="IPR038607">
    <property type="entry name" value="PhoD-like_sf"/>
</dbReference>
<dbReference type="InterPro" id="IPR029052">
    <property type="entry name" value="Metallo-depent_PP-like"/>
</dbReference>
<dbReference type="InterPro" id="IPR052900">
    <property type="entry name" value="Phospholipid_Metab_Enz"/>
</dbReference>
<feature type="compositionally biased region" description="Low complexity" evidence="1">
    <location>
        <begin position="1"/>
        <end position="31"/>
    </location>
</feature>
<dbReference type="Proteomes" id="UP001240447">
    <property type="component" value="Unassembled WGS sequence"/>
</dbReference>
<keyword evidence="4" id="KW-0378">Hydrolase</keyword>
<dbReference type="PANTHER" id="PTHR43606">
    <property type="entry name" value="PHOSPHATASE, PUTATIVE (AFU_ORTHOLOGUE AFUA_6G08710)-RELATED"/>
    <property type="match status" value="1"/>
</dbReference>
<evidence type="ECO:0000259" key="3">
    <source>
        <dbReference type="Pfam" id="PF16655"/>
    </source>
</evidence>
<dbReference type="PANTHER" id="PTHR43606:SF2">
    <property type="entry name" value="ALKALINE PHOSPHATASE FAMILY PROTEIN (AFU_ORTHOLOGUE AFUA_5G03860)"/>
    <property type="match status" value="1"/>
</dbReference>
<dbReference type="InterPro" id="IPR018946">
    <property type="entry name" value="PhoD-like_MPP"/>
</dbReference>
<sequence length="594" mass="65600">MTLPRAASGSPVPPVCAASPVSSAPVPESDAGLPRRSVLRGAAAAGAVGTVAVATGPGSSAAAASAYFRHGVASGDPRPRRVILWTRVTPTPAATPGSGKGPRAEVRWQVATDRRFRTVVAQGTVRTGPARDHTVKLDARGLRPDTAYFYRFSYRGRFSPVGRTRTAPAHGALPKRVRFGVVSCANLEAGYFHAYRHLAKRGDLDAILHLGDYLYEYGVGEYAMGQRNVVVRPHSPRHEMVRLRDYRQRHAQYKQDPDLQALHARHPFIVTWDDHEVTNDTWANGAENHNPGEGGFTKRRLAAYRAYDEWMPVRMGPKTKVGDGYRLYRRLRYGRLLDIAMLDLRTYRSKQSTLVPTPIPNPDPSHSDKSRTITGAAQMRWLKRVLRRSRAQWKVVGNPVMIAPILFPPLPHEITGPVTDLIGLLPADGLPYNADQWDGYTADRRELLQHLADHGITDTVFVTGDIHSAWVSDLPVDAGTYPLRSRSVATELVCTSVTSNNLKDIIGAPPRSASLVVEAAIQTLNRHVRYLDFDSHGYGVLDVTPERTQMDYFVTGARNDRKAGSRWNVSWQTLAGTHRVRAASAPVPTRRGDR</sequence>
<dbReference type="EC" id="3.1.3.1" evidence="4"/>